<comment type="caution">
    <text evidence="1">The sequence shown here is derived from an EMBL/GenBank/DDBJ whole genome shotgun (WGS) entry which is preliminary data.</text>
</comment>
<organism evidence="1 2">
    <name type="scientific">Rubroshorea leprosula</name>
    <dbReference type="NCBI Taxonomy" id="152421"/>
    <lineage>
        <taxon>Eukaryota</taxon>
        <taxon>Viridiplantae</taxon>
        <taxon>Streptophyta</taxon>
        <taxon>Embryophyta</taxon>
        <taxon>Tracheophyta</taxon>
        <taxon>Spermatophyta</taxon>
        <taxon>Magnoliopsida</taxon>
        <taxon>eudicotyledons</taxon>
        <taxon>Gunneridae</taxon>
        <taxon>Pentapetalae</taxon>
        <taxon>rosids</taxon>
        <taxon>malvids</taxon>
        <taxon>Malvales</taxon>
        <taxon>Dipterocarpaceae</taxon>
        <taxon>Rubroshorea</taxon>
    </lineage>
</organism>
<dbReference type="Proteomes" id="UP001054252">
    <property type="component" value="Unassembled WGS sequence"/>
</dbReference>
<protein>
    <submittedName>
        <fullName evidence="1">Uncharacterized protein</fullName>
    </submittedName>
</protein>
<dbReference type="EMBL" id="BPVZ01000035">
    <property type="protein sequence ID" value="GKV12102.1"/>
    <property type="molecule type" value="Genomic_DNA"/>
</dbReference>
<gene>
    <name evidence="1" type="ORF">SLEP1_g23297</name>
</gene>
<evidence type="ECO:0000313" key="2">
    <source>
        <dbReference type="Proteomes" id="UP001054252"/>
    </source>
</evidence>
<proteinExistence type="predicted"/>
<sequence length="71" mass="8217">MPKKGGRYSNRPRRITEPQHVCSGVCPRTHRAHPRVETMSTSHPTHHLVAPSWVTGLRYQARQYHSSEFNI</sequence>
<dbReference type="AlphaFoldDB" id="A0AAV5JEZ2"/>
<name>A0AAV5JEZ2_9ROSI</name>
<evidence type="ECO:0000313" key="1">
    <source>
        <dbReference type="EMBL" id="GKV12102.1"/>
    </source>
</evidence>
<accession>A0AAV5JEZ2</accession>
<keyword evidence="2" id="KW-1185">Reference proteome</keyword>
<reference evidence="1 2" key="1">
    <citation type="journal article" date="2021" name="Commun. Biol.">
        <title>The genome of Shorea leprosula (Dipterocarpaceae) highlights the ecological relevance of drought in aseasonal tropical rainforests.</title>
        <authorList>
            <person name="Ng K.K.S."/>
            <person name="Kobayashi M.J."/>
            <person name="Fawcett J.A."/>
            <person name="Hatakeyama M."/>
            <person name="Paape T."/>
            <person name="Ng C.H."/>
            <person name="Ang C.C."/>
            <person name="Tnah L.H."/>
            <person name="Lee C.T."/>
            <person name="Nishiyama T."/>
            <person name="Sese J."/>
            <person name="O'Brien M.J."/>
            <person name="Copetti D."/>
            <person name="Mohd Noor M.I."/>
            <person name="Ong R.C."/>
            <person name="Putra M."/>
            <person name="Sireger I.Z."/>
            <person name="Indrioko S."/>
            <person name="Kosugi Y."/>
            <person name="Izuno A."/>
            <person name="Isagi Y."/>
            <person name="Lee S.L."/>
            <person name="Shimizu K.K."/>
        </authorList>
    </citation>
    <scope>NUCLEOTIDE SEQUENCE [LARGE SCALE GENOMIC DNA]</scope>
    <source>
        <strain evidence="1">214</strain>
    </source>
</reference>